<proteinExistence type="inferred from homology"/>
<comment type="subcellular location">
    <subcellularLocation>
        <location evidence="1">Membrane</location>
        <topology evidence="1">Multi-pass membrane protein</topology>
    </subcellularLocation>
</comment>
<dbReference type="GO" id="GO:0016740">
    <property type="term" value="F:transferase activity"/>
    <property type="evidence" value="ECO:0007669"/>
    <property type="project" value="UniProtKB-KW"/>
</dbReference>
<reference evidence="12 13" key="2">
    <citation type="submission" date="2020-04" db="EMBL/GenBank/DDBJ databases">
        <title>Genome sequencing and assembly of multiple isolates from the Colletotrichum gloeosporioides species complex.</title>
        <authorList>
            <person name="Gan P."/>
            <person name="Shirasu K."/>
        </authorList>
    </citation>
    <scope>NUCLEOTIDE SEQUENCE [LARGE SCALE GENOMIC DNA]</scope>
    <source>
        <strain evidence="12 13">Nara gc5</strain>
    </source>
</reference>
<dbReference type="GO" id="GO:0005975">
    <property type="term" value="P:carbohydrate metabolic process"/>
    <property type="evidence" value="ECO:0007669"/>
    <property type="project" value="UniProtKB-ARBA"/>
</dbReference>
<comment type="caution">
    <text evidence="12">The sequence shown here is derived from an EMBL/GenBank/DDBJ whole genome shotgun (WGS) entry which is preliminary data.</text>
</comment>
<protein>
    <submittedName>
        <fullName evidence="12">Putative O-acetyltransferase CAS1</fullName>
    </submittedName>
</protein>
<dbReference type="OrthoDB" id="1932925at2759"/>
<evidence type="ECO:0000256" key="7">
    <source>
        <dbReference type="ARBA" id="ARBA00023180"/>
    </source>
</evidence>
<evidence type="ECO:0000256" key="1">
    <source>
        <dbReference type="ARBA" id="ARBA00004141"/>
    </source>
</evidence>
<dbReference type="InParanoid" id="A0A7J6JSR6"/>
<evidence type="ECO:0000256" key="5">
    <source>
        <dbReference type="ARBA" id="ARBA00022989"/>
    </source>
</evidence>
<feature type="transmembrane region" description="Helical" evidence="9">
    <location>
        <begin position="782"/>
        <end position="801"/>
    </location>
</feature>
<dbReference type="GeneID" id="43610483"/>
<feature type="transmembrane region" description="Helical" evidence="9">
    <location>
        <begin position="629"/>
        <end position="647"/>
    </location>
</feature>
<feature type="region of interest" description="Disordered" evidence="8">
    <location>
        <begin position="822"/>
        <end position="844"/>
    </location>
</feature>
<dbReference type="GO" id="GO:0016020">
    <property type="term" value="C:membrane"/>
    <property type="evidence" value="ECO:0007669"/>
    <property type="project" value="UniProtKB-SubCell"/>
</dbReference>
<dbReference type="EMBL" id="ANPB02000001">
    <property type="protein sequence ID" value="KAF4492752.1"/>
    <property type="molecule type" value="Genomic_DNA"/>
</dbReference>
<feature type="transmembrane region" description="Helical" evidence="9">
    <location>
        <begin position="576"/>
        <end position="594"/>
    </location>
</feature>
<keyword evidence="5 9" id="KW-1133">Transmembrane helix</keyword>
<reference evidence="12 13" key="1">
    <citation type="submission" date="2012-08" db="EMBL/GenBank/DDBJ databases">
        <authorList>
            <person name="Gan P.H.P."/>
            <person name="Ikeda K."/>
            <person name="Irieda H."/>
            <person name="Narusaka M."/>
            <person name="O'Connell R.J."/>
            <person name="Narusaka Y."/>
            <person name="Takano Y."/>
            <person name="Kubo Y."/>
            <person name="Shirasu K."/>
        </authorList>
    </citation>
    <scope>NUCLEOTIDE SEQUENCE [LARGE SCALE GENOMIC DNA]</scope>
    <source>
        <strain evidence="12 13">Nara gc5</strain>
    </source>
</reference>
<sequence length="891" mass="99891">MLRVQKLVASAGSSPLLLKILPRISLVILILCVVYQYFVFGQHDPYRCDSLLSSGRWRSSQDSNLPRDVFKRWEPEDCRMRELSREDMSSCLRDRHLVIAGDSTMRQIYFAAMTRLDHHVAEKAILDFAVSKNKHLNLAKDVEGVKLEFIWDPWLNSTALFSQLARFRERPGSADYEKLVRKEGKDSAALIVVGTPGLWAARQGGDRYLELFREGINNLMPYLHRDFDHLVVLPKSKSQSAFEELSNHVLVAPVPIPAYHKLLTSRARTITPEKIDAMNWNLDNFEPAERTHVIQSYNAMLDSHDDALLDDGLHAVDIVAERKLDVILNAHCNSGLVRNGYANQVTCCAPYPSLSRVQVLLLGLSILALPILFLDRRQDAFPSARTSQVMDSLLAAATLVAIAVYCLLADRTHLLIKHDKHFDVPDFILPVIGLVILAGLSLRSRPPVLSSAKGLATTSFLSREQTDEWKGWMQAFILLYNYHAASESLAMYKVHKFLVATYIFLSCYGHTSYFLRTEDFSLRRATYVLVRLNLLSCILGLATSSEWIIYSAPLMTFWFGVTFASLACFKTLNNNPVAFFLKIVVFATCTTFLVRSTHLPETFLRILKSTSGIHWNVDMLRSHFALNRFVPYFGILTAAAAHRVSVLRRRQHGINARAPFERANDAFDRGILEIAYPERDAIPVKPIMICFAIAYLVVFIILAFAADVYHNNDSYNAFHPYISPWFVLSAVITRNSFKALRELHVPLCATLGRLSLEAYVLHHHIWLASDGAGVLRIGRPGYLPRSLEVVIIAAIFLWACAKSHSATRRIACSLTGTENQEESEDVTLGRPVKDGKKSPIPWQPAVADNNAAEKAAGSAKQSNTSVSNGALKLRVVGLLAVLWLGNAIYGT</sequence>
<dbReference type="InterPro" id="IPR012419">
    <property type="entry name" value="Cas1_AcylTrans_dom"/>
</dbReference>
<evidence type="ECO:0000259" key="11">
    <source>
        <dbReference type="Pfam" id="PF24536"/>
    </source>
</evidence>
<evidence type="ECO:0000256" key="6">
    <source>
        <dbReference type="ARBA" id="ARBA00023136"/>
    </source>
</evidence>
<keyword evidence="3 12" id="KW-0808">Transferase</keyword>
<evidence type="ECO:0000256" key="2">
    <source>
        <dbReference type="ARBA" id="ARBA00010666"/>
    </source>
</evidence>
<evidence type="ECO:0000259" key="10">
    <source>
        <dbReference type="Pfam" id="PF07779"/>
    </source>
</evidence>
<comment type="similarity">
    <text evidence="2">Belongs to the PC-esterase family. CASD1 subfamily.</text>
</comment>
<keyword evidence="6 9" id="KW-0472">Membrane</keyword>
<dbReference type="Pfam" id="PF24536">
    <property type="entry name" value="NXPE4_C"/>
    <property type="match status" value="1"/>
</dbReference>
<feature type="transmembrane region" description="Helical" evidence="9">
    <location>
        <begin position="427"/>
        <end position="443"/>
    </location>
</feature>
<feature type="transmembrane region" description="Helical" evidence="9">
    <location>
        <begin position="357"/>
        <end position="374"/>
    </location>
</feature>
<feature type="transmembrane region" description="Helical" evidence="9">
    <location>
        <begin position="687"/>
        <end position="706"/>
    </location>
</feature>
<dbReference type="AlphaFoldDB" id="A0A7J6JSR6"/>
<dbReference type="Pfam" id="PF07779">
    <property type="entry name" value="Cas1_AcylT"/>
    <property type="match status" value="1"/>
</dbReference>
<feature type="domain" description="Cas1p 10 TM acyl transferase" evidence="10">
    <location>
        <begin position="343"/>
        <end position="825"/>
    </location>
</feature>
<dbReference type="InterPro" id="IPR057106">
    <property type="entry name" value="NXPE4_C"/>
</dbReference>
<gene>
    <name evidence="12" type="primary">CAS1</name>
    <name evidence="12" type="ORF">CGGC5_v001319</name>
</gene>
<keyword evidence="4 9" id="KW-0812">Transmembrane</keyword>
<dbReference type="PANTHER" id="PTHR13533:SF1">
    <property type="entry name" value="N-ACETYLNEURAMINATE 9-O-ACETYLTRANSFERASE"/>
    <property type="match status" value="1"/>
</dbReference>
<feature type="transmembrane region" description="Helical" evidence="9">
    <location>
        <begin position="394"/>
        <end position="415"/>
    </location>
</feature>
<evidence type="ECO:0000256" key="9">
    <source>
        <dbReference type="SAM" id="Phobius"/>
    </source>
</evidence>
<evidence type="ECO:0000313" key="12">
    <source>
        <dbReference type="EMBL" id="KAF4492752.1"/>
    </source>
</evidence>
<keyword evidence="13" id="KW-1185">Reference proteome</keyword>
<feature type="transmembrane region" description="Helical" evidence="9">
    <location>
        <begin position="525"/>
        <end position="542"/>
    </location>
</feature>
<dbReference type="GO" id="GO:0005794">
    <property type="term" value="C:Golgi apparatus"/>
    <property type="evidence" value="ECO:0007669"/>
    <property type="project" value="UniProtKB-ARBA"/>
</dbReference>
<organism evidence="12 13">
    <name type="scientific">Colletotrichum fructicola (strain Nara gc5)</name>
    <name type="common">Anthracnose fungus</name>
    <name type="synonym">Colletotrichum gloeosporioides (strain Nara gc5)</name>
    <dbReference type="NCBI Taxonomy" id="1213859"/>
    <lineage>
        <taxon>Eukaryota</taxon>
        <taxon>Fungi</taxon>
        <taxon>Dikarya</taxon>
        <taxon>Ascomycota</taxon>
        <taxon>Pezizomycotina</taxon>
        <taxon>Sordariomycetes</taxon>
        <taxon>Hypocreomycetidae</taxon>
        <taxon>Glomerellales</taxon>
        <taxon>Glomerellaceae</taxon>
        <taxon>Colletotrichum</taxon>
        <taxon>Colletotrichum gloeosporioides species complex</taxon>
    </lineage>
</organism>
<dbReference type="RefSeq" id="XP_031877173.1">
    <property type="nucleotide sequence ID" value="XM_032026343.1"/>
</dbReference>
<evidence type="ECO:0000256" key="8">
    <source>
        <dbReference type="SAM" id="MobiDB-lite"/>
    </source>
</evidence>
<keyword evidence="7" id="KW-0325">Glycoprotein</keyword>
<evidence type="ECO:0000256" key="4">
    <source>
        <dbReference type="ARBA" id="ARBA00022692"/>
    </source>
</evidence>
<accession>A0A7J6JSR6</accession>
<feature type="domain" description="NXPE C-terminal" evidence="11">
    <location>
        <begin position="73"/>
        <end position="116"/>
    </location>
</feature>
<evidence type="ECO:0000313" key="13">
    <source>
        <dbReference type="Proteomes" id="UP000011096"/>
    </source>
</evidence>
<feature type="transmembrane region" description="Helical" evidence="9">
    <location>
        <begin position="548"/>
        <end position="569"/>
    </location>
</feature>
<name>A0A7J6JSR6_COLFN</name>
<dbReference type="Proteomes" id="UP000011096">
    <property type="component" value="Unassembled WGS sequence"/>
</dbReference>
<feature type="transmembrane region" description="Helical" evidence="9">
    <location>
        <begin position="20"/>
        <end position="40"/>
    </location>
</feature>
<dbReference type="PANTHER" id="PTHR13533">
    <property type="entry name" value="N-ACETYLNEURAMINATE 9-O-ACETYLTRANSFERASE"/>
    <property type="match status" value="1"/>
</dbReference>
<evidence type="ECO:0000256" key="3">
    <source>
        <dbReference type="ARBA" id="ARBA00022679"/>
    </source>
</evidence>